<organism evidence="1 2">
    <name type="scientific">Pediococcus acidilactici</name>
    <dbReference type="NCBI Taxonomy" id="1254"/>
    <lineage>
        <taxon>Bacteria</taxon>
        <taxon>Bacillati</taxon>
        <taxon>Bacillota</taxon>
        <taxon>Bacilli</taxon>
        <taxon>Lactobacillales</taxon>
        <taxon>Lactobacillaceae</taxon>
        <taxon>Pediococcus</taxon>
        <taxon>Pediococcus acidilactici group</taxon>
    </lineage>
</organism>
<dbReference type="AlphaFoldDB" id="A0AAW8YK64"/>
<protein>
    <submittedName>
        <fullName evidence="1">DUF1642 domain-containing protein</fullName>
    </submittedName>
</protein>
<dbReference type="Pfam" id="PF07852">
    <property type="entry name" value="DUF1642"/>
    <property type="match status" value="1"/>
</dbReference>
<reference evidence="1" key="1">
    <citation type="journal article" date="2023" name="PeerJ">
        <title>Selection and evaluation of lactic acid bacteria from chicken feces in Thailand as potential probiotics.</title>
        <authorList>
            <person name="Khurajog B."/>
            <person name="Disastra Y."/>
            <person name="Lawwyne L.D."/>
            <person name="Sirichokchatchawan W."/>
            <person name="Niyomtham W."/>
            <person name="Yindee J."/>
            <person name="Hampson D.J."/>
            <person name="Prapasarakul N."/>
        </authorList>
    </citation>
    <scope>NUCLEOTIDE SEQUENCE</scope>
    <source>
        <strain evidence="1">BF9</strain>
    </source>
</reference>
<name>A0AAW8YK64_PEDAC</name>
<sequence>MNIKTFKKGIERNYLRSKRMLRLNPHDDFSKGFSEALEGVQGMYPLLNESGKVKIPEYVAKYLEWMRDVNQFNDPYIILNSIMSSMCAETDVEKEGSQTAHWLEDRPKNIKTFVEACTNGYEVKKDPKYRVRVKGIGPGKKNVLRCRMCTKLFELAGPTGTNGFKTEFTKKWLKDNWPEYELYNNAGLLEFEVVKDEN</sequence>
<dbReference type="RefSeq" id="WP_317072491.1">
    <property type="nucleotide sequence ID" value="NZ_JAWJAV010000007.1"/>
</dbReference>
<reference evidence="1" key="2">
    <citation type="submission" date="2023-10" db="EMBL/GenBank/DDBJ databases">
        <authorList>
            <person name="Khurajog B."/>
        </authorList>
    </citation>
    <scope>NUCLEOTIDE SEQUENCE</scope>
    <source>
        <strain evidence="1">BF9</strain>
    </source>
</reference>
<evidence type="ECO:0000313" key="1">
    <source>
        <dbReference type="EMBL" id="MDV2621959.1"/>
    </source>
</evidence>
<gene>
    <name evidence="1" type="ORF">R0G89_09465</name>
</gene>
<dbReference type="InterPro" id="IPR012865">
    <property type="entry name" value="DUF1642"/>
</dbReference>
<evidence type="ECO:0000313" key="2">
    <source>
        <dbReference type="Proteomes" id="UP001280897"/>
    </source>
</evidence>
<dbReference type="Proteomes" id="UP001280897">
    <property type="component" value="Unassembled WGS sequence"/>
</dbReference>
<comment type="caution">
    <text evidence="1">The sequence shown here is derived from an EMBL/GenBank/DDBJ whole genome shotgun (WGS) entry which is preliminary data.</text>
</comment>
<dbReference type="EMBL" id="JAWJAV010000007">
    <property type="protein sequence ID" value="MDV2621959.1"/>
    <property type="molecule type" value="Genomic_DNA"/>
</dbReference>
<proteinExistence type="predicted"/>
<accession>A0AAW8YK64</accession>